<gene>
    <name evidence="2" type="ORF">VV02_23930</name>
</gene>
<reference evidence="2 3" key="1">
    <citation type="submission" date="2015-03" db="EMBL/GenBank/DDBJ databases">
        <title>Luteipulveratus halotolerans sp. nov., a novel actinobacterium (Dermacoccaceae) from Sarawak, Malaysia.</title>
        <authorList>
            <person name="Juboi H."/>
            <person name="Basik A."/>
            <person name="Shamsul S.S."/>
            <person name="Arnold P."/>
            <person name="Schmitt E.K."/>
            <person name="Sanglier J.-J."/>
            <person name="Yeo T."/>
        </authorList>
    </citation>
    <scope>NUCLEOTIDE SEQUENCE [LARGE SCALE GENOMIC DNA]</scope>
    <source>
        <strain evidence="2 3">MN07-A0370</strain>
    </source>
</reference>
<dbReference type="EMBL" id="CP011112">
    <property type="protein sequence ID" value="AKU19262.1"/>
    <property type="molecule type" value="Genomic_DNA"/>
</dbReference>
<accession>A0A0K1JRC4</accession>
<dbReference type="NCBIfam" id="TIGR01764">
    <property type="entry name" value="excise"/>
    <property type="match status" value="1"/>
</dbReference>
<evidence type="ECO:0000313" key="2">
    <source>
        <dbReference type="EMBL" id="AKU19262.1"/>
    </source>
</evidence>
<protein>
    <recommendedName>
        <fullName evidence="1">Helix-turn-helix domain-containing protein</fullName>
    </recommendedName>
</protein>
<keyword evidence="3" id="KW-1185">Reference proteome</keyword>
<dbReference type="InterPro" id="IPR041657">
    <property type="entry name" value="HTH_17"/>
</dbReference>
<dbReference type="GO" id="GO:0003677">
    <property type="term" value="F:DNA binding"/>
    <property type="evidence" value="ECO:0007669"/>
    <property type="project" value="InterPro"/>
</dbReference>
<sequence>MGSAALQLLTVAEVCSLLSVSRWQVYRLINGRELGSVKIGRRRLVPRVDLDAFVDALRRRSEVA</sequence>
<feature type="domain" description="Helix-turn-helix" evidence="1">
    <location>
        <begin position="8"/>
        <end position="56"/>
    </location>
</feature>
<dbReference type="AlphaFoldDB" id="A0A0K1JRC4"/>
<dbReference type="KEGG" id="lmoi:VV02_23930"/>
<dbReference type="Pfam" id="PF12728">
    <property type="entry name" value="HTH_17"/>
    <property type="match status" value="1"/>
</dbReference>
<organism evidence="2 3">
    <name type="scientific">Luteipulveratus mongoliensis</name>
    <dbReference type="NCBI Taxonomy" id="571913"/>
    <lineage>
        <taxon>Bacteria</taxon>
        <taxon>Bacillati</taxon>
        <taxon>Actinomycetota</taxon>
        <taxon>Actinomycetes</taxon>
        <taxon>Micrococcales</taxon>
        <taxon>Dermacoccaceae</taxon>
        <taxon>Luteipulveratus</taxon>
    </lineage>
</organism>
<proteinExistence type="predicted"/>
<dbReference type="Proteomes" id="UP000066480">
    <property type="component" value="Chromosome"/>
</dbReference>
<dbReference type="STRING" id="571913.VV02_23930"/>
<evidence type="ECO:0000313" key="3">
    <source>
        <dbReference type="Proteomes" id="UP000066480"/>
    </source>
</evidence>
<dbReference type="InterPro" id="IPR010093">
    <property type="entry name" value="SinI_DNA-bd"/>
</dbReference>
<evidence type="ECO:0000259" key="1">
    <source>
        <dbReference type="Pfam" id="PF12728"/>
    </source>
</evidence>
<dbReference type="OrthoDB" id="9806039at2"/>
<name>A0A0K1JRC4_9MICO</name>